<evidence type="ECO:0000256" key="1">
    <source>
        <dbReference type="SAM" id="MobiDB-lite"/>
    </source>
</evidence>
<feature type="compositionally biased region" description="Pro residues" evidence="1">
    <location>
        <begin position="118"/>
        <end position="140"/>
    </location>
</feature>
<evidence type="ECO:0000313" key="3">
    <source>
        <dbReference type="Proteomes" id="UP000663508"/>
    </source>
</evidence>
<dbReference type="EMBL" id="AP024145">
    <property type="protein sequence ID" value="BCM84173.1"/>
    <property type="molecule type" value="Genomic_DNA"/>
</dbReference>
<dbReference type="Proteomes" id="UP000663508">
    <property type="component" value="Chromosome"/>
</dbReference>
<feature type="compositionally biased region" description="Acidic residues" evidence="1">
    <location>
        <begin position="108"/>
        <end position="117"/>
    </location>
</feature>
<dbReference type="KEGG" id="mind:mvi_26340"/>
<feature type="compositionally biased region" description="Basic and acidic residues" evidence="1">
    <location>
        <begin position="77"/>
        <end position="87"/>
    </location>
</feature>
<accession>A0A8H8WTJ0</accession>
<gene>
    <name evidence="2" type="ORF">mvi_26340</name>
</gene>
<dbReference type="AlphaFoldDB" id="A0A8H8WTJ0"/>
<feature type="region of interest" description="Disordered" evidence="1">
    <location>
        <begin position="1"/>
        <end position="20"/>
    </location>
</feature>
<feature type="compositionally biased region" description="Acidic residues" evidence="1">
    <location>
        <begin position="50"/>
        <end position="60"/>
    </location>
</feature>
<protein>
    <recommendedName>
        <fullName evidence="4">Pole-organizing protein PopZ</fullName>
    </recommendedName>
</protein>
<sequence>MSAASPKTQDKSQEPSMEEILASIRRIIADDQKPGEPPAAGSKPTPVPDPEPEDEDDVLDLAEVAMPAPKPEPVAKMPEKAPEKAPEPEPSLDAFDSLSEIEFRDEPMDFDAIEIEPEPAPPPPEPPKAAAPPPPAPAVPPAVEERLLSQATDATVSHAFDLLANTVLTRNARTIEDLVQDMLRPMLKSWLDDNLPVMVERLVRAEIERVARGR</sequence>
<organism evidence="2 3">
    <name type="scientific">Methylobacterium indicum</name>
    <dbReference type="NCBI Taxonomy" id="1775910"/>
    <lineage>
        <taxon>Bacteria</taxon>
        <taxon>Pseudomonadati</taxon>
        <taxon>Pseudomonadota</taxon>
        <taxon>Alphaproteobacteria</taxon>
        <taxon>Hyphomicrobiales</taxon>
        <taxon>Methylobacteriaceae</taxon>
        <taxon>Methylobacterium</taxon>
    </lineage>
</organism>
<dbReference type="RefSeq" id="WP_244748989.1">
    <property type="nucleotide sequence ID" value="NZ_AP024145.1"/>
</dbReference>
<evidence type="ECO:0008006" key="4">
    <source>
        <dbReference type="Google" id="ProtNLM"/>
    </source>
</evidence>
<proteinExistence type="predicted"/>
<dbReference type="InterPro" id="IPR019632">
    <property type="entry name" value="DUF2497"/>
</dbReference>
<dbReference type="Pfam" id="PF10691">
    <property type="entry name" value="DUF2497"/>
    <property type="match status" value="1"/>
</dbReference>
<reference evidence="2" key="1">
    <citation type="submission" date="2020-11" db="EMBL/GenBank/DDBJ databases">
        <title>Complete genome sequence of a novel pathogenic Methylobacterium strain isolated from rice in Vietnam.</title>
        <authorList>
            <person name="Lai K."/>
            <person name="Okazaki S."/>
            <person name="Higashi K."/>
            <person name="Mori H."/>
            <person name="Toyoda A."/>
            <person name="Kurokawa K."/>
        </authorList>
    </citation>
    <scope>NUCLEOTIDE SEQUENCE</scope>
    <source>
        <strain evidence="2">VL1</strain>
    </source>
</reference>
<feature type="region of interest" description="Disordered" evidence="1">
    <location>
        <begin position="27"/>
        <end position="140"/>
    </location>
</feature>
<name>A0A8H8WTJ0_9HYPH</name>
<evidence type="ECO:0000313" key="2">
    <source>
        <dbReference type="EMBL" id="BCM84173.1"/>
    </source>
</evidence>